<dbReference type="Gene3D" id="3.40.309.10">
    <property type="entry name" value="Aldehyde Dehydrogenase, Chain A, domain 2"/>
    <property type="match status" value="1"/>
</dbReference>
<comment type="function">
    <text evidence="7">Catalyzes the NADPH-dependent reduction of L-glutamate 5-phosphate into L-glutamate 5-semialdehyde and phosphate. The product spontaneously undergoes cyclization to form 1-pyrroline-5-carboxylate.</text>
</comment>
<comment type="catalytic activity">
    <reaction evidence="6 7">
        <text>L-glutamate 5-semialdehyde + phosphate + NADP(+) = L-glutamyl 5-phosphate + NADPH + H(+)</text>
        <dbReference type="Rhea" id="RHEA:19541"/>
        <dbReference type="ChEBI" id="CHEBI:15378"/>
        <dbReference type="ChEBI" id="CHEBI:43474"/>
        <dbReference type="ChEBI" id="CHEBI:57783"/>
        <dbReference type="ChEBI" id="CHEBI:58066"/>
        <dbReference type="ChEBI" id="CHEBI:58274"/>
        <dbReference type="ChEBI" id="CHEBI:58349"/>
        <dbReference type="EC" id="1.2.1.41"/>
    </reaction>
</comment>
<evidence type="ECO:0000259" key="8">
    <source>
        <dbReference type="Pfam" id="PF00171"/>
    </source>
</evidence>
<dbReference type="FunFam" id="3.40.309.10:FF:000006">
    <property type="entry name" value="Gamma-glutamyl phosphate reductase"/>
    <property type="match status" value="1"/>
</dbReference>
<dbReference type="NCBIfam" id="NF001221">
    <property type="entry name" value="PRK00197.1"/>
    <property type="match status" value="1"/>
</dbReference>
<keyword evidence="3 7" id="KW-0641">Proline biosynthesis</keyword>
<feature type="domain" description="Aldehyde dehydrogenase" evidence="8">
    <location>
        <begin position="9"/>
        <end position="291"/>
    </location>
</feature>
<evidence type="ECO:0000256" key="4">
    <source>
        <dbReference type="ARBA" id="ARBA00022857"/>
    </source>
</evidence>
<dbReference type="UniPathway" id="UPA00098">
    <property type="reaction ID" value="UER00360"/>
</dbReference>
<dbReference type="Proteomes" id="UP000199681">
    <property type="component" value="Unassembled WGS sequence"/>
</dbReference>
<protein>
    <recommendedName>
        <fullName evidence="7">Gamma-glutamyl phosphate reductase</fullName>
        <shortName evidence="7">GPR</shortName>
        <ecNumber evidence="7">1.2.1.41</ecNumber>
    </recommendedName>
    <alternativeName>
        <fullName evidence="7">Glutamate-5-semialdehyde dehydrogenase</fullName>
    </alternativeName>
    <alternativeName>
        <fullName evidence="7">Glutamyl-gamma-semialdehyde dehydrogenase</fullName>
        <shortName evidence="7">GSA dehydrogenase</shortName>
    </alternativeName>
</protein>
<dbReference type="Gene3D" id="3.40.605.10">
    <property type="entry name" value="Aldehyde Dehydrogenase, Chain A, domain 1"/>
    <property type="match status" value="1"/>
</dbReference>
<dbReference type="InterPro" id="IPR016161">
    <property type="entry name" value="Ald_DH/histidinol_DH"/>
</dbReference>
<dbReference type="PANTHER" id="PTHR11063:SF8">
    <property type="entry name" value="DELTA-1-PYRROLINE-5-CARBOXYLATE SYNTHASE"/>
    <property type="match status" value="1"/>
</dbReference>
<sequence>MLQSLNDVAQLTPTLEAARTASLSLASAPTEVKNTALKLIAQSLRENVAAIVTANQIDLDAGATNGLTAGLLDRLKLDEARLTALADSVDQIALLTDPVGQVVRGSSLPNGIKISQVRVPFGVIGVIYEARPNVTVDLAALAIKSGNAVVLRGGSAAENSNRVLIDLVQAAIAAAGLNPDSVQTIDPFGRAGATELMKARGFVDVLIPRGSANLIRTVVTESQVPVIETGAGVVHIFLDETATKQWAIDIVHNSKTHRPSVCNALETLLVHRSAAERLLPDVLAKLEASGVTIHADARTRALYPSAVPATDDDWATEYMSLDLSVAIVDSLDEAIAHIRRYSTGHTESIITNDLQNAERFLNEVDSASVMVNTSTRFTDGGEFGFGAEVGISTQKLHARGPMGLPELTSTKWIVRGTGQVRS</sequence>
<evidence type="ECO:0000256" key="5">
    <source>
        <dbReference type="ARBA" id="ARBA00023002"/>
    </source>
</evidence>
<dbReference type="GO" id="GO:0050661">
    <property type="term" value="F:NADP binding"/>
    <property type="evidence" value="ECO:0007669"/>
    <property type="project" value="InterPro"/>
</dbReference>
<dbReference type="InterPro" id="IPR015590">
    <property type="entry name" value="Aldehyde_DH_dom"/>
</dbReference>
<dbReference type="RefSeq" id="WP_092450776.1">
    <property type="nucleotide sequence ID" value="NZ_BKAC01000009.1"/>
</dbReference>
<gene>
    <name evidence="7" type="primary">proA</name>
    <name evidence="10" type="ORF">E3O11_06670</name>
    <name evidence="9" type="ORF">SAMN05216274_11116</name>
</gene>
<dbReference type="InterPro" id="IPR016163">
    <property type="entry name" value="Ald_DH_C"/>
</dbReference>
<dbReference type="CDD" id="cd07079">
    <property type="entry name" value="ALDH_F18-19_ProA-GPR"/>
    <property type="match status" value="1"/>
</dbReference>
<keyword evidence="2 7" id="KW-0028">Amino-acid biosynthesis</keyword>
<evidence type="ECO:0000313" key="11">
    <source>
        <dbReference type="Proteomes" id="UP000199681"/>
    </source>
</evidence>
<name>A0A1I3BXV4_9MICO</name>
<dbReference type="Proteomes" id="UP000297963">
    <property type="component" value="Unassembled WGS sequence"/>
</dbReference>
<reference evidence="10 12" key="2">
    <citation type="submission" date="2019-03" db="EMBL/GenBank/DDBJ databases">
        <title>Genomics of glacier-inhabiting Cryobacterium strains.</title>
        <authorList>
            <person name="Liu Q."/>
            <person name="Xin Y.-H."/>
        </authorList>
    </citation>
    <scope>NUCLEOTIDE SEQUENCE [LARGE SCALE GENOMIC DNA]</scope>
    <source>
        <strain evidence="10 12">Hh34</strain>
    </source>
</reference>
<dbReference type="InterPro" id="IPR012134">
    <property type="entry name" value="Glu-5-SA_DH"/>
</dbReference>
<dbReference type="GO" id="GO:0005737">
    <property type="term" value="C:cytoplasm"/>
    <property type="evidence" value="ECO:0007669"/>
    <property type="project" value="UniProtKB-SubCell"/>
</dbReference>
<evidence type="ECO:0000256" key="1">
    <source>
        <dbReference type="ARBA" id="ARBA00004985"/>
    </source>
</evidence>
<comment type="similarity">
    <text evidence="7">Belongs to the gamma-glutamyl phosphate reductase family.</text>
</comment>
<comment type="caution">
    <text evidence="10">The sequence shown here is derived from an EMBL/GenBank/DDBJ whole genome shotgun (WGS) entry which is preliminary data.</text>
</comment>
<keyword evidence="7" id="KW-0963">Cytoplasm</keyword>
<dbReference type="NCBIfam" id="TIGR00407">
    <property type="entry name" value="proA"/>
    <property type="match status" value="1"/>
</dbReference>
<dbReference type="InterPro" id="IPR016162">
    <property type="entry name" value="Ald_DH_N"/>
</dbReference>
<evidence type="ECO:0000256" key="6">
    <source>
        <dbReference type="ARBA" id="ARBA00049024"/>
    </source>
</evidence>
<keyword evidence="5 7" id="KW-0560">Oxidoreductase</keyword>
<dbReference type="PANTHER" id="PTHR11063">
    <property type="entry name" value="GLUTAMATE SEMIALDEHYDE DEHYDROGENASE"/>
    <property type="match status" value="1"/>
</dbReference>
<evidence type="ECO:0000313" key="10">
    <source>
        <dbReference type="EMBL" id="TFB85649.1"/>
    </source>
</evidence>
<dbReference type="GO" id="GO:0004350">
    <property type="term" value="F:glutamate-5-semialdehyde dehydrogenase activity"/>
    <property type="evidence" value="ECO:0007669"/>
    <property type="project" value="UniProtKB-UniRule"/>
</dbReference>
<comment type="pathway">
    <text evidence="1 7">Amino-acid biosynthesis; L-proline biosynthesis; L-glutamate 5-semialdehyde from L-glutamate: step 2/2.</text>
</comment>
<dbReference type="InterPro" id="IPR000965">
    <property type="entry name" value="GPR_dom"/>
</dbReference>
<keyword evidence="11" id="KW-1185">Reference proteome</keyword>
<organism evidence="10 12">
    <name type="scientific">Cryobacterium levicorallinum</name>
    <dbReference type="NCBI Taxonomy" id="995038"/>
    <lineage>
        <taxon>Bacteria</taxon>
        <taxon>Bacillati</taxon>
        <taxon>Actinomycetota</taxon>
        <taxon>Actinomycetes</taxon>
        <taxon>Micrococcales</taxon>
        <taxon>Microbacteriaceae</taxon>
        <taxon>Cryobacterium</taxon>
    </lineage>
</organism>
<dbReference type="HAMAP" id="MF_00412">
    <property type="entry name" value="ProA"/>
    <property type="match status" value="1"/>
</dbReference>
<dbReference type="EC" id="1.2.1.41" evidence="7"/>
<dbReference type="EMBL" id="SOFE01000012">
    <property type="protein sequence ID" value="TFB85649.1"/>
    <property type="molecule type" value="Genomic_DNA"/>
</dbReference>
<evidence type="ECO:0000256" key="3">
    <source>
        <dbReference type="ARBA" id="ARBA00022650"/>
    </source>
</evidence>
<keyword evidence="4 7" id="KW-0521">NADP</keyword>
<dbReference type="PIRSF" id="PIRSF000151">
    <property type="entry name" value="GPR"/>
    <property type="match status" value="1"/>
</dbReference>
<feature type="domain" description="Aldehyde dehydrogenase" evidence="8">
    <location>
        <begin position="323"/>
        <end position="412"/>
    </location>
</feature>
<evidence type="ECO:0000256" key="7">
    <source>
        <dbReference type="HAMAP-Rule" id="MF_00412"/>
    </source>
</evidence>
<accession>A0A1I3BXV4</accession>
<dbReference type="GO" id="GO:0055129">
    <property type="term" value="P:L-proline biosynthetic process"/>
    <property type="evidence" value="ECO:0007669"/>
    <property type="project" value="UniProtKB-UniRule"/>
</dbReference>
<comment type="subcellular location">
    <subcellularLocation>
        <location evidence="7">Cytoplasm</location>
    </subcellularLocation>
</comment>
<reference evidence="9 11" key="1">
    <citation type="submission" date="2016-10" db="EMBL/GenBank/DDBJ databases">
        <authorList>
            <person name="Varghese N."/>
            <person name="Submissions S."/>
        </authorList>
    </citation>
    <scope>NUCLEOTIDE SEQUENCE [LARGE SCALE GENOMIC DNA]</scope>
    <source>
        <strain evidence="9 11">GMCC 1.11211</strain>
    </source>
</reference>
<evidence type="ECO:0000313" key="9">
    <source>
        <dbReference type="EMBL" id="SFH67072.1"/>
    </source>
</evidence>
<dbReference type="InterPro" id="IPR020593">
    <property type="entry name" value="G-glutamylP_reductase_CS"/>
</dbReference>
<dbReference type="Pfam" id="PF00171">
    <property type="entry name" value="Aldedh"/>
    <property type="match status" value="2"/>
</dbReference>
<evidence type="ECO:0000256" key="2">
    <source>
        <dbReference type="ARBA" id="ARBA00022605"/>
    </source>
</evidence>
<evidence type="ECO:0000313" key="12">
    <source>
        <dbReference type="Proteomes" id="UP000297963"/>
    </source>
</evidence>
<proteinExistence type="inferred from homology"/>
<dbReference type="STRING" id="995038.SAMN05216274_11116"/>
<dbReference type="PROSITE" id="PS01223">
    <property type="entry name" value="PROA"/>
    <property type="match status" value="1"/>
</dbReference>
<dbReference type="SUPFAM" id="SSF53720">
    <property type="entry name" value="ALDH-like"/>
    <property type="match status" value="1"/>
</dbReference>
<dbReference type="AlphaFoldDB" id="A0A1I3BXV4"/>
<dbReference type="EMBL" id="FOPW01000011">
    <property type="protein sequence ID" value="SFH67072.1"/>
    <property type="molecule type" value="Genomic_DNA"/>
</dbReference>